<accession>A0ABV9JF50</accession>
<gene>
    <name evidence="1" type="ORF">ACFO26_03765</name>
</gene>
<keyword evidence="2" id="KW-1185">Reference proteome</keyword>
<name>A0ABV9JF50_9LACT</name>
<evidence type="ECO:0000313" key="2">
    <source>
        <dbReference type="Proteomes" id="UP001595987"/>
    </source>
</evidence>
<reference evidence="2" key="1">
    <citation type="journal article" date="2019" name="Int. J. Syst. Evol. Microbiol.">
        <title>The Global Catalogue of Microorganisms (GCM) 10K type strain sequencing project: providing services to taxonomists for standard genome sequencing and annotation.</title>
        <authorList>
            <consortium name="The Broad Institute Genomics Platform"/>
            <consortium name="The Broad Institute Genome Sequencing Center for Infectious Disease"/>
            <person name="Wu L."/>
            <person name="Ma J."/>
        </authorList>
    </citation>
    <scope>NUCLEOTIDE SEQUENCE [LARGE SCALE GENOMIC DNA]</scope>
    <source>
        <strain evidence="2">CCUG 63287</strain>
    </source>
</reference>
<dbReference type="EMBL" id="JBHSGD010000004">
    <property type="protein sequence ID" value="MFC4652015.1"/>
    <property type="molecule type" value="Genomic_DNA"/>
</dbReference>
<protein>
    <submittedName>
        <fullName evidence="1">Uncharacterized protein</fullName>
    </submittedName>
</protein>
<comment type="caution">
    <text evidence="1">The sequence shown here is derived from an EMBL/GenBank/DDBJ whole genome shotgun (WGS) entry which is preliminary data.</text>
</comment>
<dbReference type="Proteomes" id="UP001595987">
    <property type="component" value="Unassembled WGS sequence"/>
</dbReference>
<organism evidence="1 2">
    <name type="scientific">Lactococcus nasutitermitis</name>
    <dbReference type="NCBI Taxonomy" id="1652957"/>
    <lineage>
        <taxon>Bacteria</taxon>
        <taxon>Bacillati</taxon>
        <taxon>Bacillota</taxon>
        <taxon>Bacilli</taxon>
        <taxon>Lactobacillales</taxon>
        <taxon>Streptococcaceae</taxon>
        <taxon>Lactococcus</taxon>
    </lineage>
</organism>
<sequence>MPELTKNQVKVTVQKRDIFIFDDINQANQFIDSQTELFHDNIIIAAPKETHEDYIEMSAIFYNPREPKPQGQEVLLLDVQMPK</sequence>
<evidence type="ECO:0000313" key="1">
    <source>
        <dbReference type="EMBL" id="MFC4652015.1"/>
    </source>
</evidence>
<dbReference type="RefSeq" id="WP_213533559.1">
    <property type="nucleotide sequence ID" value="NZ_BOVQ01000002.1"/>
</dbReference>
<proteinExistence type="predicted"/>